<name>A0ACC0KGB3_CHOFU</name>
<organism evidence="1 2">
    <name type="scientific">Choristoneura fumiferana</name>
    <name type="common">Spruce budworm moth</name>
    <name type="synonym">Archips fumiferana</name>
    <dbReference type="NCBI Taxonomy" id="7141"/>
    <lineage>
        <taxon>Eukaryota</taxon>
        <taxon>Metazoa</taxon>
        <taxon>Ecdysozoa</taxon>
        <taxon>Arthropoda</taxon>
        <taxon>Hexapoda</taxon>
        <taxon>Insecta</taxon>
        <taxon>Pterygota</taxon>
        <taxon>Neoptera</taxon>
        <taxon>Endopterygota</taxon>
        <taxon>Lepidoptera</taxon>
        <taxon>Glossata</taxon>
        <taxon>Ditrysia</taxon>
        <taxon>Tortricoidea</taxon>
        <taxon>Tortricidae</taxon>
        <taxon>Tortricinae</taxon>
        <taxon>Choristoneura</taxon>
    </lineage>
</organism>
<proteinExistence type="predicted"/>
<reference evidence="1 2" key="1">
    <citation type="journal article" date="2022" name="Genome Biol. Evol.">
        <title>The Spruce Budworm Genome: Reconstructing the Evolutionary History of Antifreeze Proteins.</title>
        <authorList>
            <person name="Beliveau C."/>
            <person name="Gagne P."/>
            <person name="Picq S."/>
            <person name="Vernygora O."/>
            <person name="Keeling C.I."/>
            <person name="Pinkney K."/>
            <person name="Doucet D."/>
            <person name="Wen F."/>
            <person name="Johnston J.S."/>
            <person name="Maaroufi H."/>
            <person name="Boyle B."/>
            <person name="Laroche J."/>
            <person name="Dewar K."/>
            <person name="Juretic N."/>
            <person name="Blackburn G."/>
            <person name="Nisole A."/>
            <person name="Brunet B."/>
            <person name="Brandao M."/>
            <person name="Lumley L."/>
            <person name="Duan J."/>
            <person name="Quan G."/>
            <person name="Lucarotti C.J."/>
            <person name="Roe A.D."/>
            <person name="Sperling F.A.H."/>
            <person name="Levesque R.C."/>
            <person name="Cusson M."/>
        </authorList>
    </citation>
    <scope>NUCLEOTIDE SEQUENCE [LARGE SCALE GENOMIC DNA]</scope>
    <source>
        <strain evidence="1">Glfc:IPQL:Cfum</strain>
    </source>
</reference>
<evidence type="ECO:0000313" key="2">
    <source>
        <dbReference type="Proteomes" id="UP001064048"/>
    </source>
</evidence>
<comment type="caution">
    <text evidence="1">The sequence shown here is derived from an EMBL/GenBank/DDBJ whole genome shotgun (WGS) entry which is preliminary data.</text>
</comment>
<sequence length="115" mass="13364">MKRILNKVGKQEHARSKRVIINERNAERKVRVVRVCQAPLDVDVDTPYLRFAAIAKKLVAERATCAFCVCGSCCPCDTREYAPRDAERAARRANMREFDARVRQDYQLMRIMYDP</sequence>
<dbReference type="EMBL" id="CM046106">
    <property type="protein sequence ID" value="KAI8435529.1"/>
    <property type="molecule type" value="Genomic_DNA"/>
</dbReference>
<keyword evidence="2" id="KW-1185">Reference proteome</keyword>
<dbReference type="Proteomes" id="UP001064048">
    <property type="component" value="Chromosome 6"/>
</dbReference>
<accession>A0ACC0KGB3</accession>
<evidence type="ECO:0000313" key="1">
    <source>
        <dbReference type="EMBL" id="KAI8435529.1"/>
    </source>
</evidence>
<gene>
    <name evidence="1" type="ORF">MSG28_003825</name>
</gene>
<protein>
    <submittedName>
        <fullName evidence="1">Uncharacterized protein</fullName>
    </submittedName>
</protein>